<dbReference type="EMBL" id="JANATA010000001">
    <property type="protein sequence ID" value="MCP3427695.1"/>
    <property type="molecule type" value="Genomic_DNA"/>
</dbReference>
<name>A0AA41WX55_9ALTE</name>
<dbReference type="Pfam" id="PF00487">
    <property type="entry name" value="FA_desaturase"/>
    <property type="match status" value="1"/>
</dbReference>
<reference evidence="3" key="1">
    <citation type="submission" date="2022-07" db="EMBL/GenBank/DDBJ databases">
        <title>Characterization of the Novel Bacterium Alteromonas immobilis LMIT006 and Alteromonas gregis LMIT007.</title>
        <authorList>
            <person name="Lin X."/>
        </authorList>
    </citation>
    <scope>NUCLEOTIDE SEQUENCE</scope>
    <source>
        <strain evidence="3">LMIT007</strain>
    </source>
</reference>
<keyword evidence="1" id="KW-0472">Membrane</keyword>
<dbReference type="GO" id="GO:0006629">
    <property type="term" value="P:lipid metabolic process"/>
    <property type="evidence" value="ECO:0007669"/>
    <property type="project" value="InterPro"/>
</dbReference>
<dbReference type="RefSeq" id="WP_254098281.1">
    <property type="nucleotide sequence ID" value="NZ_JANATA010000001.1"/>
</dbReference>
<organism evidence="3 4">
    <name type="scientific">Opacimonas viscosa</name>
    <dbReference type="NCBI Taxonomy" id="2961944"/>
    <lineage>
        <taxon>Bacteria</taxon>
        <taxon>Pseudomonadati</taxon>
        <taxon>Pseudomonadota</taxon>
        <taxon>Gammaproteobacteria</taxon>
        <taxon>Alteromonadales</taxon>
        <taxon>Alteromonadaceae</taxon>
        <taxon>Opacimonas</taxon>
    </lineage>
</organism>
<keyword evidence="1" id="KW-0812">Transmembrane</keyword>
<proteinExistence type="predicted"/>
<feature type="transmembrane region" description="Helical" evidence="1">
    <location>
        <begin position="215"/>
        <end position="237"/>
    </location>
</feature>
<sequence length="332" mass="38515">MNQVSARKNINAIIQAIRVEEKRLREQYSFLVHQNAIGMLIMLVCLVGMVGLGSLYYFSMIPAWAAVLLIAMVASISHELEHDLIHNLYFRKSPITQNFMMLMVWLMRPNTINPWYRRKIHLHHHIVSGTEQDLEERLVGNGIKNPFLRLLVIVDGLLGLLINRKRFSKEIKDFSFAKVFNAGFPITTLYFIVLYSTLTYHLVSLFMPLASYLPAWGLDIVSVFEFFMVVLILPNVIRSTSLNFVTSCMHYYGGVENLKQQTHVITSRLFTPFHLFCFNFGKTHTIHHFVPNQPFYLRQAISRKVNEVMRKHGVRFNDFASIKNANLYSEQA</sequence>
<protein>
    <submittedName>
        <fullName evidence="3">Fatty acid desaturase</fullName>
    </submittedName>
</protein>
<dbReference type="AlphaFoldDB" id="A0AA41WX55"/>
<feature type="transmembrane region" description="Helical" evidence="1">
    <location>
        <begin position="175"/>
        <end position="195"/>
    </location>
</feature>
<gene>
    <name evidence="3" type="ORF">NLF92_01915</name>
</gene>
<feature type="transmembrane region" description="Helical" evidence="1">
    <location>
        <begin position="55"/>
        <end position="76"/>
    </location>
</feature>
<dbReference type="Proteomes" id="UP001165413">
    <property type="component" value="Unassembled WGS sequence"/>
</dbReference>
<keyword evidence="4" id="KW-1185">Reference proteome</keyword>
<keyword evidence="1" id="KW-1133">Transmembrane helix</keyword>
<comment type="caution">
    <text evidence="3">The sequence shown here is derived from an EMBL/GenBank/DDBJ whole genome shotgun (WGS) entry which is preliminary data.</text>
</comment>
<evidence type="ECO:0000256" key="1">
    <source>
        <dbReference type="SAM" id="Phobius"/>
    </source>
</evidence>
<feature type="transmembrane region" description="Helical" evidence="1">
    <location>
        <begin position="28"/>
        <end position="49"/>
    </location>
</feature>
<evidence type="ECO:0000259" key="2">
    <source>
        <dbReference type="Pfam" id="PF00487"/>
    </source>
</evidence>
<dbReference type="InterPro" id="IPR005804">
    <property type="entry name" value="FA_desaturase_dom"/>
</dbReference>
<accession>A0AA41WX55</accession>
<evidence type="ECO:0000313" key="4">
    <source>
        <dbReference type="Proteomes" id="UP001165413"/>
    </source>
</evidence>
<evidence type="ECO:0000313" key="3">
    <source>
        <dbReference type="EMBL" id="MCP3427695.1"/>
    </source>
</evidence>
<feature type="domain" description="Fatty acid desaturase" evidence="2">
    <location>
        <begin position="63"/>
        <end position="318"/>
    </location>
</feature>